<dbReference type="InterPro" id="IPR036047">
    <property type="entry name" value="F-box-like_dom_sf"/>
</dbReference>
<evidence type="ECO:0008006" key="3">
    <source>
        <dbReference type="Google" id="ProtNLM"/>
    </source>
</evidence>
<dbReference type="Gene3D" id="1.20.1280.50">
    <property type="match status" value="1"/>
</dbReference>
<comment type="caution">
    <text evidence="1">The sequence shown here is derived from an EMBL/GenBank/DDBJ whole genome shotgun (WGS) entry which is preliminary data.</text>
</comment>
<dbReference type="Proteomes" id="UP001218188">
    <property type="component" value="Unassembled WGS sequence"/>
</dbReference>
<reference evidence="1" key="1">
    <citation type="submission" date="2023-03" db="EMBL/GenBank/DDBJ databases">
        <title>Massive genome expansion in bonnet fungi (Mycena s.s.) driven by repeated elements and novel gene families across ecological guilds.</title>
        <authorList>
            <consortium name="Lawrence Berkeley National Laboratory"/>
            <person name="Harder C.B."/>
            <person name="Miyauchi S."/>
            <person name="Viragh M."/>
            <person name="Kuo A."/>
            <person name="Thoen E."/>
            <person name="Andreopoulos B."/>
            <person name="Lu D."/>
            <person name="Skrede I."/>
            <person name="Drula E."/>
            <person name="Henrissat B."/>
            <person name="Morin E."/>
            <person name="Kohler A."/>
            <person name="Barry K."/>
            <person name="LaButti K."/>
            <person name="Morin E."/>
            <person name="Salamov A."/>
            <person name="Lipzen A."/>
            <person name="Mereny Z."/>
            <person name="Hegedus B."/>
            <person name="Baldrian P."/>
            <person name="Stursova M."/>
            <person name="Weitz H."/>
            <person name="Taylor A."/>
            <person name="Grigoriev I.V."/>
            <person name="Nagy L.G."/>
            <person name="Martin F."/>
            <person name="Kauserud H."/>
        </authorList>
    </citation>
    <scope>NUCLEOTIDE SEQUENCE</scope>
    <source>
        <strain evidence="1">CBHHK200</strain>
    </source>
</reference>
<evidence type="ECO:0000313" key="2">
    <source>
        <dbReference type="Proteomes" id="UP001218188"/>
    </source>
</evidence>
<keyword evidence="2" id="KW-1185">Reference proteome</keyword>
<gene>
    <name evidence="1" type="ORF">C8F04DRAFT_1079365</name>
</gene>
<sequence>MNLILAARRARIADIDAKVLELQRSIQFLQEDRAPLQDDLDAYRYPVLTLPPEIVAEIFMHFLPGYPHPAPTTGLDSPTVLTQVCQTWRQLALSTPSLWRAVTLCVEKTDIPPQDGQLLLMTAASLARSGSCSLSVELISERPGWRGLDPFVDLITTYSNRLEHLKLRSSPSLLRLINGPLVSLRCLTLCTWKELYDDPHLQLSAPLLQKVAIQHYHTALRALIPWAQLTVLVIASIPSQQCGRVLALAVNLVYCEFTISRQTQESSASTPLTMHHLETLVLRVQWPKSYPVLGLIDVLTLPALIRLNITEVLLEPSPTITLSQFISRSGCRLQKIHLTEASVLADDYHQAVPTAEFSSSRWENPLSLFYAQSRDAEETLDLDDIENVEWEGDLNDW</sequence>
<protein>
    <recommendedName>
        <fullName evidence="3">F-box domain-containing protein</fullName>
    </recommendedName>
</protein>
<organism evidence="1 2">
    <name type="scientific">Mycena alexandri</name>
    <dbReference type="NCBI Taxonomy" id="1745969"/>
    <lineage>
        <taxon>Eukaryota</taxon>
        <taxon>Fungi</taxon>
        <taxon>Dikarya</taxon>
        <taxon>Basidiomycota</taxon>
        <taxon>Agaricomycotina</taxon>
        <taxon>Agaricomycetes</taxon>
        <taxon>Agaricomycetidae</taxon>
        <taxon>Agaricales</taxon>
        <taxon>Marasmiineae</taxon>
        <taxon>Mycenaceae</taxon>
        <taxon>Mycena</taxon>
    </lineage>
</organism>
<dbReference type="AlphaFoldDB" id="A0AAD6XDT7"/>
<dbReference type="EMBL" id="JARJCM010000016">
    <property type="protein sequence ID" value="KAJ7041604.1"/>
    <property type="molecule type" value="Genomic_DNA"/>
</dbReference>
<name>A0AAD6XDT7_9AGAR</name>
<evidence type="ECO:0000313" key="1">
    <source>
        <dbReference type="EMBL" id="KAJ7041604.1"/>
    </source>
</evidence>
<proteinExistence type="predicted"/>
<accession>A0AAD6XDT7</accession>
<dbReference type="SUPFAM" id="SSF81383">
    <property type="entry name" value="F-box domain"/>
    <property type="match status" value="1"/>
</dbReference>